<dbReference type="PANTHER" id="PTHR30408:SF12">
    <property type="entry name" value="TYPE I RESTRICTION ENZYME MJAVIII SPECIFICITY SUBUNIT"/>
    <property type="match status" value="1"/>
</dbReference>
<dbReference type="RefSeq" id="WP_345938267.1">
    <property type="nucleotide sequence ID" value="NZ_JBBKTW010000009.1"/>
</dbReference>
<feature type="domain" description="Type I restriction modification DNA specificity" evidence="4">
    <location>
        <begin position="245"/>
        <end position="369"/>
    </location>
</feature>
<dbReference type="Pfam" id="PF01420">
    <property type="entry name" value="Methylase_S"/>
    <property type="match status" value="1"/>
</dbReference>
<sequence>MSASTTLGDFFRVRKEKGEAGLPTLSVTMNDGLVDRADLDRKMETNLAPEEHLRVREGDIAYNMMRMWQGAFGRAEKDGIVSPAYVVVEPRENMDSRFAAHWFKSARMIYLFWAYSYGLTQDRLRLYADDFCHIPAGPPSLPEQKRIAEALDAYDQAIARENAYVAAKKRQFSWLYKEIFPDSSATLPDGWKAEPITSVAKVRFSGVDKKSAQGEIEVRLCNYMDVFNNRRITADLPFMDATATAREIEAFALQHGDVVFTKDSETAEDIGASAVVAEPLDNIICGYHLGIARAKPKHVTGEYLAYALRHPWVREEFRKAANGVTRFGLNLDVMDQVHVLVPSLERQKAIAAALHAVEDEIAILTKQADALRLQKKGIMQRFFGEESLVANEAAE</sequence>
<dbReference type="InterPro" id="IPR044946">
    <property type="entry name" value="Restrct_endonuc_typeI_TRD_sf"/>
</dbReference>
<evidence type="ECO:0000256" key="1">
    <source>
        <dbReference type="ARBA" id="ARBA00010923"/>
    </source>
</evidence>
<dbReference type="SUPFAM" id="SSF116734">
    <property type="entry name" value="DNA methylase specificity domain"/>
    <property type="match status" value="2"/>
</dbReference>
<protein>
    <submittedName>
        <fullName evidence="5">Restriction endonuclease subunit S</fullName>
        <ecNumber evidence="5">3.1.21.-</ecNumber>
    </submittedName>
</protein>
<dbReference type="EMBL" id="JBBKTW010000009">
    <property type="protein sequence ID" value="MEN2990907.1"/>
    <property type="molecule type" value="Genomic_DNA"/>
</dbReference>
<evidence type="ECO:0000259" key="4">
    <source>
        <dbReference type="Pfam" id="PF01420"/>
    </source>
</evidence>
<keyword evidence="3" id="KW-0238">DNA-binding</keyword>
<evidence type="ECO:0000313" key="6">
    <source>
        <dbReference type="Proteomes" id="UP001413721"/>
    </source>
</evidence>
<comment type="caution">
    <text evidence="5">The sequence shown here is derived from an EMBL/GenBank/DDBJ whole genome shotgun (WGS) entry which is preliminary data.</text>
</comment>
<gene>
    <name evidence="5" type="ORF">WG926_21520</name>
</gene>
<keyword evidence="5" id="KW-0378">Hydrolase</keyword>
<keyword evidence="5" id="KW-0255">Endonuclease</keyword>
<comment type="similarity">
    <text evidence="1">Belongs to the type-I restriction system S methylase family.</text>
</comment>
<keyword evidence="6" id="KW-1185">Reference proteome</keyword>
<dbReference type="GO" id="GO:0016787">
    <property type="term" value="F:hydrolase activity"/>
    <property type="evidence" value="ECO:0007669"/>
    <property type="project" value="UniProtKB-KW"/>
</dbReference>
<evidence type="ECO:0000256" key="3">
    <source>
        <dbReference type="ARBA" id="ARBA00023125"/>
    </source>
</evidence>
<dbReference type="GO" id="GO:0004519">
    <property type="term" value="F:endonuclease activity"/>
    <property type="evidence" value="ECO:0007669"/>
    <property type="project" value="UniProtKB-KW"/>
</dbReference>
<evidence type="ECO:0000313" key="5">
    <source>
        <dbReference type="EMBL" id="MEN2990907.1"/>
    </source>
</evidence>
<reference evidence="5 6" key="1">
    <citation type="submission" date="2024-03" db="EMBL/GenBank/DDBJ databases">
        <title>High-quality draft genome sequencing of Tistrella sp. BH-R2-4.</title>
        <authorList>
            <person name="Dong C."/>
        </authorList>
    </citation>
    <scope>NUCLEOTIDE SEQUENCE [LARGE SCALE GENOMIC DNA]</scope>
    <source>
        <strain evidence="5 6">BH-R2-4</strain>
    </source>
</reference>
<evidence type="ECO:0000256" key="2">
    <source>
        <dbReference type="ARBA" id="ARBA00022747"/>
    </source>
</evidence>
<accession>A0ABU9YQ26</accession>
<organism evidence="5 6">
    <name type="scientific">Tistrella arctica</name>
    <dbReference type="NCBI Taxonomy" id="3133430"/>
    <lineage>
        <taxon>Bacteria</taxon>
        <taxon>Pseudomonadati</taxon>
        <taxon>Pseudomonadota</taxon>
        <taxon>Alphaproteobacteria</taxon>
        <taxon>Geminicoccales</taxon>
        <taxon>Geminicoccaceae</taxon>
        <taxon>Tistrella</taxon>
    </lineage>
</organism>
<name>A0ABU9YQ26_9PROT</name>
<dbReference type="InterPro" id="IPR000055">
    <property type="entry name" value="Restrct_endonuc_typeI_TRD"/>
</dbReference>
<keyword evidence="5" id="KW-0540">Nuclease</keyword>
<proteinExistence type="inferred from homology"/>
<keyword evidence="2" id="KW-0680">Restriction system</keyword>
<dbReference type="Proteomes" id="UP001413721">
    <property type="component" value="Unassembled WGS sequence"/>
</dbReference>
<dbReference type="InterPro" id="IPR052021">
    <property type="entry name" value="Type-I_RS_S_subunit"/>
</dbReference>
<dbReference type="EC" id="3.1.21.-" evidence="5"/>
<dbReference type="Gene3D" id="3.90.220.20">
    <property type="entry name" value="DNA methylase specificity domains"/>
    <property type="match status" value="2"/>
</dbReference>
<dbReference type="PANTHER" id="PTHR30408">
    <property type="entry name" value="TYPE-1 RESTRICTION ENZYME ECOKI SPECIFICITY PROTEIN"/>
    <property type="match status" value="1"/>
</dbReference>